<comment type="similarity">
    <text evidence="11 13">Belongs to the RecA family. RadA subfamily.</text>
</comment>
<dbReference type="GO" id="GO:0000725">
    <property type="term" value="P:recombinational repair"/>
    <property type="evidence" value="ECO:0007669"/>
    <property type="project" value="UniProtKB-UniRule"/>
</dbReference>
<evidence type="ECO:0000256" key="11">
    <source>
        <dbReference type="HAMAP-Rule" id="MF_01498"/>
    </source>
</evidence>
<dbReference type="CDD" id="cd01121">
    <property type="entry name" value="RadA_SMS_N"/>
    <property type="match status" value="1"/>
</dbReference>
<evidence type="ECO:0000256" key="1">
    <source>
        <dbReference type="ARBA" id="ARBA00022723"/>
    </source>
</evidence>
<dbReference type="Gene3D" id="3.40.50.300">
    <property type="entry name" value="P-loop containing nucleotide triphosphate hydrolases"/>
    <property type="match status" value="1"/>
</dbReference>
<keyword evidence="8 11" id="KW-0346">Stress response</keyword>
<comment type="caution">
    <text evidence="15">The sequence shown here is derived from an EMBL/GenBank/DDBJ whole genome shotgun (WGS) entry which is preliminary data.</text>
</comment>
<dbReference type="InterPro" id="IPR020568">
    <property type="entry name" value="Ribosomal_Su5_D2-typ_SF"/>
</dbReference>
<feature type="binding site" evidence="11">
    <location>
        <begin position="103"/>
        <end position="110"/>
    </location>
    <ligand>
        <name>ATP</name>
        <dbReference type="ChEBI" id="CHEBI:30616"/>
    </ligand>
</feature>
<dbReference type="GO" id="GO:0003684">
    <property type="term" value="F:damaged DNA binding"/>
    <property type="evidence" value="ECO:0007669"/>
    <property type="project" value="InterPro"/>
</dbReference>
<dbReference type="PANTHER" id="PTHR32472">
    <property type="entry name" value="DNA REPAIR PROTEIN RADA"/>
    <property type="match status" value="1"/>
</dbReference>
<dbReference type="InterPro" id="IPR041166">
    <property type="entry name" value="Rubredoxin_2"/>
</dbReference>
<evidence type="ECO:0000256" key="7">
    <source>
        <dbReference type="ARBA" id="ARBA00022840"/>
    </source>
</evidence>
<keyword evidence="16" id="KW-1185">Reference proteome</keyword>
<comment type="function">
    <text evidence="13">DNA-dependent ATPase involved in processing of recombination intermediates, plays a role in repairing DNA breaks. Stimulates the branch migration of RecA-mediated strand transfer reactions, allowing the 3' invading strand to extend heteroduplex DNA faster. Binds ssDNA in the presence of ADP but not other nucleotides, has ATPase activity that is stimulated by ssDNA and various branched DNA structures, but inhibited by SSB. Does not have RecA's homology-searching function.</text>
</comment>
<gene>
    <name evidence="11" type="primary">radA</name>
    <name evidence="15" type="ORF">FB389_1636</name>
</gene>
<dbReference type="Pfam" id="PF13541">
    <property type="entry name" value="ChlI"/>
    <property type="match status" value="1"/>
</dbReference>
<dbReference type="EMBL" id="VFNV01000001">
    <property type="protein sequence ID" value="TQK76933.1"/>
    <property type="molecule type" value="Genomic_DNA"/>
</dbReference>
<dbReference type="HAMAP" id="MF_01498">
    <property type="entry name" value="RadA_bact"/>
    <property type="match status" value="1"/>
</dbReference>
<keyword evidence="6 13" id="KW-0862">Zinc</keyword>
<evidence type="ECO:0000256" key="3">
    <source>
        <dbReference type="ARBA" id="ARBA00022763"/>
    </source>
</evidence>
<keyword evidence="1 11" id="KW-0479">Metal-binding</keyword>
<keyword evidence="3 11" id="KW-0227">DNA damage</keyword>
<dbReference type="InterPro" id="IPR004504">
    <property type="entry name" value="DNA_repair_RadA"/>
</dbReference>
<dbReference type="NCBIfam" id="TIGR00416">
    <property type="entry name" value="sms"/>
    <property type="match status" value="1"/>
</dbReference>
<dbReference type="PANTHER" id="PTHR32472:SF10">
    <property type="entry name" value="DNA REPAIR PROTEIN RADA-LIKE PROTEIN"/>
    <property type="match status" value="1"/>
</dbReference>
<dbReference type="SUPFAM" id="SSF54211">
    <property type="entry name" value="Ribosomal protein S5 domain 2-like"/>
    <property type="match status" value="1"/>
</dbReference>
<sequence>MSATTKRAGSTKAARPEFECSECGWRTVKWVGRCGECQQWGTVREASAPTGPKTTAVKPPADSALPISKVPAEGAAAFSVGAPEFDRVLGGGLVAGAVVLVAGEPGIGKSTLLLDVAGRVAHAGRTALYITAEESAAQVRLRADRIGALQDRLLLAAETDLATVLGHIENVGPDLVIIDSVQTIASAQVDGAAGNISQVKEVAAAIIAAAKSRAMPVLLVGHVTKDGSVAGPRTLEHLVDVVCQFEGDRHTQLRLVRAVKNRYGATDEVGCFELTDTGIDSLSDPSKLFLSRSAGQVAGTCITVSVEGTRPLVTEIQALTSATTASNPRRTTSGVDVSRLAMNLAVLDRHVFKEALRSSDVYVSTVGGARAAEPASDLPIALAIASSMSNRPLRASLVAFGEVALSGDLRPVAGMQRRLSEAARLGFRRAIVPSGSVSGVKASIRDVLQIIEADTISDAVNSAFS</sequence>
<dbReference type="SMART" id="SM00382">
    <property type="entry name" value="AAA"/>
    <property type="match status" value="1"/>
</dbReference>
<evidence type="ECO:0000313" key="16">
    <source>
        <dbReference type="Proteomes" id="UP000316181"/>
    </source>
</evidence>
<evidence type="ECO:0000259" key="14">
    <source>
        <dbReference type="PROSITE" id="PS50162"/>
    </source>
</evidence>
<dbReference type="OrthoDB" id="9803906at2"/>
<accession>A0A542SQN6</accession>
<keyword evidence="10 11" id="KW-0234">DNA repair</keyword>
<dbReference type="Proteomes" id="UP000316181">
    <property type="component" value="Unassembled WGS sequence"/>
</dbReference>
<evidence type="ECO:0000313" key="15">
    <source>
        <dbReference type="EMBL" id="TQK76933.1"/>
    </source>
</evidence>
<organism evidence="15 16">
    <name type="scientific">Rarobacter incanus</name>
    <dbReference type="NCBI Taxonomy" id="153494"/>
    <lineage>
        <taxon>Bacteria</taxon>
        <taxon>Bacillati</taxon>
        <taxon>Actinomycetota</taxon>
        <taxon>Actinomycetes</taxon>
        <taxon>Micrococcales</taxon>
        <taxon>Rarobacteraceae</taxon>
        <taxon>Rarobacter</taxon>
    </lineage>
</organism>
<dbReference type="Pfam" id="PF18073">
    <property type="entry name" value="Zn_ribbon_LapB"/>
    <property type="match status" value="1"/>
</dbReference>
<keyword evidence="7 11" id="KW-0067">ATP-binding</keyword>
<dbReference type="GO" id="GO:0140664">
    <property type="term" value="F:ATP-dependent DNA damage sensor activity"/>
    <property type="evidence" value="ECO:0007669"/>
    <property type="project" value="InterPro"/>
</dbReference>
<evidence type="ECO:0000256" key="13">
    <source>
        <dbReference type="RuleBase" id="RU003555"/>
    </source>
</evidence>
<evidence type="ECO:0000256" key="4">
    <source>
        <dbReference type="ARBA" id="ARBA00022771"/>
    </source>
</evidence>
<dbReference type="PRINTS" id="PR01874">
    <property type="entry name" value="DNAREPAIRADA"/>
</dbReference>
<dbReference type="GO" id="GO:0005524">
    <property type="term" value="F:ATP binding"/>
    <property type="evidence" value="ECO:0007669"/>
    <property type="project" value="UniProtKB-UniRule"/>
</dbReference>
<reference evidence="15 16" key="1">
    <citation type="submission" date="2019-06" db="EMBL/GenBank/DDBJ databases">
        <title>Sequencing the genomes of 1000 actinobacteria strains.</title>
        <authorList>
            <person name="Klenk H.-P."/>
        </authorList>
    </citation>
    <scope>NUCLEOTIDE SEQUENCE [LARGE SCALE GENOMIC DNA]</scope>
    <source>
        <strain evidence="15 16">DSM 10596</strain>
    </source>
</reference>
<proteinExistence type="inferred from homology"/>
<dbReference type="InterPro" id="IPR027417">
    <property type="entry name" value="P-loop_NTPase"/>
</dbReference>
<keyword evidence="9 11" id="KW-0238">DNA-binding</keyword>
<feature type="domain" description="RecA family profile 1" evidence="14">
    <location>
        <begin position="74"/>
        <end position="223"/>
    </location>
</feature>
<dbReference type="InterPro" id="IPR020588">
    <property type="entry name" value="RecA_ATP-bd"/>
</dbReference>
<comment type="domain">
    <text evidence="11">The middle region has homology to RecA with ATPase motifs including the RadA KNRFG motif, while the C-terminus is homologous to Lon protease.</text>
</comment>
<keyword evidence="5" id="KW-0378">Hydrolase</keyword>
<evidence type="ECO:0000256" key="9">
    <source>
        <dbReference type="ARBA" id="ARBA00023125"/>
    </source>
</evidence>
<dbReference type="SUPFAM" id="SSF52540">
    <property type="entry name" value="P-loop containing nucleoside triphosphate hydrolases"/>
    <property type="match status" value="1"/>
</dbReference>
<name>A0A542SQN6_9MICO</name>
<evidence type="ECO:0000256" key="5">
    <source>
        <dbReference type="ARBA" id="ARBA00022801"/>
    </source>
</evidence>
<comment type="function">
    <text evidence="11">Plays a role in repairing double-strand DNA breaks, probably involving stabilizing or processing branched DNA or blocked replication forks.</text>
</comment>
<evidence type="ECO:0000256" key="10">
    <source>
        <dbReference type="ARBA" id="ARBA00023204"/>
    </source>
</evidence>
<dbReference type="InterPro" id="IPR014721">
    <property type="entry name" value="Ribsml_uS5_D2-typ_fold_subgr"/>
</dbReference>
<dbReference type="GO" id="GO:0016787">
    <property type="term" value="F:hydrolase activity"/>
    <property type="evidence" value="ECO:0007669"/>
    <property type="project" value="UniProtKB-KW"/>
</dbReference>
<feature type="short sequence motif" description="RadA KNRFG motif" evidence="11">
    <location>
        <begin position="260"/>
        <end position="264"/>
    </location>
</feature>
<protein>
    <recommendedName>
        <fullName evidence="11 12">DNA repair protein RadA</fullName>
    </recommendedName>
</protein>
<dbReference type="InterPro" id="IPR003593">
    <property type="entry name" value="AAA+_ATPase"/>
</dbReference>
<dbReference type="Gene3D" id="3.30.230.10">
    <property type="match status" value="1"/>
</dbReference>
<keyword evidence="2 11" id="KW-0547">Nucleotide-binding</keyword>
<dbReference type="GO" id="GO:0008270">
    <property type="term" value="F:zinc ion binding"/>
    <property type="evidence" value="ECO:0007669"/>
    <property type="project" value="UniProtKB-KW"/>
</dbReference>
<dbReference type="RefSeq" id="WP_142112543.1">
    <property type="nucleotide sequence ID" value="NZ_BAAATB010000004.1"/>
</dbReference>
<dbReference type="Pfam" id="PF13481">
    <property type="entry name" value="AAA_25"/>
    <property type="match status" value="1"/>
</dbReference>
<feature type="region of interest" description="Lon-protease-like" evidence="11">
    <location>
        <begin position="360"/>
        <end position="465"/>
    </location>
</feature>
<evidence type="ECO:0000256" key="2">
    <source>
        <dbReference type="ARBA" id="ARBA00022741"/>
    </source>
</evidence>
<dbReference type="AlphaFoldDB" id="A0A542SQN6"/>
<dbReference type="FunFam" id="3.40.50.300:FF:000050">
    <property type="entry name" value="DNA repair protein RadA"/>
    <property type="match status" value="1"/>
</dbReference>
<dbReference type="GO" id="GO:0005829">
    <property type="term" value="C:cytosol"/>
    <property type="evidence" value="ECO:0007669"/>
    <property type="project" value="TreeGrafter"/>
</dbReference>
<keyword evidence="4 13" id="KW-0863">Zinc-finger</keyword>
<evidence type="ECO:0000256" key="8">
    <source>
        <dbReference type="ARBA" id="ARBA00023016"/>
    </source>
</evidence>
<evidence type="ECO:0000256" key="12">
    <source>
        <dbReference type="NCBIfam" id="TIGR00416"/>
    </source>
</evidence>
<evidence type="ECO:0000256" key="6">
    <source>
        <dbReference type="ARBA" id="ARBA00022833"/>
    </source>
</evidence>
<dbReference type="PROSITE" id="PS50162">
    <property type="entry name" value="RECA_2"/>
    <property type="match status" value="1"/>
</dbReference>